<protein>
    <submittedName>
        <fullName evidence="1">Uncharacterized protein</fullName>
    </submittedName>
</protein>
<evidence type="ECO:0000313" key="1">
    <source>
        <dbReference type="EMBL" id="EMI55499.1"/>
    </source>
</evidence>
<proteinExistence type="predicted"/>
<accession>M5U2J5</accession>
<reference evidence="1 2" key="1">
    <citation type="journal article" date="2013" name="Mar. Genomics">
        <title>Expression of sulfatases in Rhodopirellula baltica and the diversity of sulfatases in the genus Rhodopirellula.</title>
        <authorList>
            <person name="Wegner C.E."/>
            <person name="Richter-Heitmann T."/>
            <person name="Klindworth A."/>
            <person name="Klockow C."/>
            <person name="Richter M."/>
            <person name="Achstetter T."/>
            <person name="Glockner F.O."/>
            <person name="Harder J."/>
        </authorList>
    </citation>
    <scope>NUCLEOTIDE SEQUENCE [LARGE SCALE GENOMIC DNA]</scope>
    <source>
        <strain evidence="1 2">SM41</strain>
    </source>
</reference>
<name>M5U2J5_9BACT</name>
<gene>
    <name evidence="1" type="ORF">RSSM_03063</name>
</gene>
<sequence length="48" mass="5225">MDRVDLESIGSYNNRLQNAFNYNSAGRAAPLDANSNPAFLLPTGDTHD</sequence>
<dbReference type="Proteomes" id="UP000011885">
    <property type="component" value="Unassembled WGS sequence"/>
</dbReference>
<keyword evidence="2" id="KW-1185">Reference proteome</keyword>
<comment type="caution">
    <text evidence="1">The sequence shown here is derived from an EMBL/GenBank/DDBJ whole genome shotgun (WGS) entry which is preliminary data.</text>
</comment>
<evidence type="ECO:0000313" key="2">
    <source>
        <dbReference type="Proteomes" id="UP000011885"/>
    </source>
</evidence>
<organism evidence="1 2">
    <name type="scientific">Rhodopirellula sallentina SM41</name>
    <dbReference type="NCBI Taxonomy" id="1263870"/>
    <lineage>
        <taxon>Bacteria</taxon>
        <taxon>Pseudomonadati</taxon>
        <taxon>Planctomycetota</taxon>
        <taxon>Planctomycetia</taxon>
        <taxon>Pirellulales</taxon>
        <taxon>Pirellulaceae</taxon>
        <taxon>Rhodopirellula</taxon>
    </lineage>
</organism>
<dbReference type="PATRIC" id="fig|1263870.3.peg.3253"/>
<dbReference type="EMBL" id="ANOH01000214">
    <property type="protein sequence ID" value="EMI55499.1"/>
    <property type="molecule type" value="Genomic_DNA"/>
</dbReference>
<dbReference type="AlphaFoldDB" id="M5U2J5"/>